<evidence type="ECO:0000256" key="1">
    <source>
        <dbReference type="ARBA" id="ARBA00023125"/>
    </source>
</evidence>
<dbReference type="GO" id="GO:0006260">
    <property type="term" value="P:DNA replication"/>
    <property type="evidence" value="ECO:0007669"/>
    <property type="project" value="InterPro"/>
</dbReference>
<organism evidence="5 6">
    <name type="scientific">Ligilactobacillus equi DSM 15833 = JCM 10991</name>
    <dbReference type="NCBI Taxonomy" id="1423740"/>
    <lineage>
        <taxon>Bacteria</taxon>
        <taxon>Bacillati</taxon>
        <taxon>Bacillota</taxon>
        <taxon>Bacilli</taxon>
        <taxon>Lactobacillales</taxon>
        <taxon>Lactobacillaceae</taxon>
        <taxon>Ligilactobacillus</taxon>
    </lineage>
</organism>
<dbReference type="RefSeq" id="WP_025020358.1">
    <property type="nucleotide sequence ID" value="NZ_AZFH01000010.1"/>
</dbReference>
<feature type="compositionally biased region" description="Low complexity" evidence="4">
    <location>
        <begin position="128"/>
        <end position="149"/>
    </location>
</feature>
<evidence type="ECO:0000313" key="6">
    <source>
        <dbReference type="Proteomes" id="UP000051048"/>
    </source>
</evidence>
<keyword evidence="1 2" id="KW-0238">DNA-binding</keyword>
<feature type="compositionally biased region" description="Polar residues" evidence="4">
    <location>
        <begin position="150"/>
        <end position="174"/>
    </location>
</feature>
<dbReference type="CDD" id="cd04496">
    <property type="entry name" value="SSB_OBF"/>
    <property type="match status" value="1"/>
</dbReference>
<comment type="caution">
    <text evidence="5">The sequence shown here is derived from an EMBL/GenBank/DDBJ whole genome shotgun (WGS) entry which is preliminary data.</text>
</comment>
<dbReference type="PROSITE" id="PS50935">
    <property type="entry name" value="SSB"/>
    <property type="match status" value="1"/>
</dbReference>
<dbReference type="InterPro" id="IPR011344">
    <property type="entry name" value="ssDNA-bd"/>
</dbReference>
<name>A0A0R1TSI6_9LACO</name>
<dbReference type="EMBL" id="AZFH01000010">
    <property type="protein sequence ID" value="KRL84326.1"/>
    <property type="molecule type" value="Genomic_DNA"/>
</dbReference>
<dbReference type="PANTHER" id="PTHR10302:SF0">
    <property type="entry name" value="SINGLE-STRANDED DNA-BINDING PROTEIN, MITOCHONDRIAL"/>
    <property type="match status" value="1"/>
</dbReference>
<protein>
    <recommendedName>
        <fullName evidence="2 3">Single-stranded DNA-binding protein</fullName>
    </recommendedName>
</protein>
<evidence type="ECO:0000256" key="4">
    <source>
        <dbReference type="SAM" id="MobiDB-lite"/>
    </source>
</evidence>
<evidence type="ECO:0000313" key="5">
    <source>
        <dbReference type="EMBL" id="KRL84326.1"/>
    </source>
</evidence>
<evidence type="ECO:0000256" key="3">
    <source>
        <dbReference type="RuleBase" id="RU000524"/>
    </source>
</evidence>
<dbReference type="NCBIfam" id="TIGR00621">
    <property type="entry name" value="ssb"/>
    <property type="match status" value="1"/>
</dbReference>
<dbReference type="Gene3D" id="2.40.50.140">
    <property type="entry name" value="Nucleic acid-binding proteins"/>
    <property type="match status" value="1"/>
</dbReference>
<dbReference type="GO" id="GO:0003697">
    <property type="term" value="F:single-stranded DNA binding"/>
    <property type="evidence" value="ECO:0007669"/>
    <property type="project" value="InterPro"/>
</dbReference>
<dbReference type="SUPFAM" id="SSF50249">
    <property type="entry name" value="Nucleic acid-binding proteins"/>
    <property type="match status" value="1"/>
</dbReference>
<proteinExistence type="predicted"/>
<dbReference type="GO" id="GO:0009295">
    <property type="term" value="C:nucleoid"/>
    <property type="evidence" value="ECO:0007669"/>
    <property type="project" value="TreeGrafter"/>
</dbReference>
<accession>A0A0R1TSI6</accession>
<feature type="region of interest" description="Disordered" evidence="4">
    <location>
        <begin position="128"/>
        <end position="174"/>
    </location>
</feature>
<dbReference type="Proteomes" id="UP000051048">
    <property type="component" value="Unassembled WGS sequence"/>
</dbReference>
<dbReference type="AlphaFoldDB" id="A0A0R1TSI6"/>
<dbReference type="Pfam" id="PF00436">
    <property type="entry name" value="SSB"/>
    <property type="match status" value="1"/>
</dbReference>
<reference evidence="5 6" key="1">
    <citation type="journal article" date="2015" name="Genome Announc.">
        <title>Expanding the biotechnology potential of lactobacilli through comparative genomics of 213 strains and associated genera.</title>
        <authorList>
            <person name="Sun Z."/>
            <person name="Harris H.M."/>
            <person name="McCann A."/>
            <person name="Guo C."/>
            <person name="Argimon S."/>
            <person name="Zhang W."/>
            <person name="Yang X."/>
            <person name="Jeffery I.B."/>
            <person name="Cooney J.C."/>
            <person name="Kagawa T.F."/>
            <person name="Liu W."/>
            <person name="Song Y."/>
            <person name="Salvetti E."/>
            <person name="Wrobel A."/>
            <person name="Rasinkangas P."/>
            <person name="Parkhill J."/>
            <person name="Rea M.C."/>
            <person name="O'Sullivan O."/>
            <person name="Ritari J."/>
            <person name="Douillard F.P."/>
            <person name="Paul Ross R."/>
            <person name="Yang R."/>
            <person name="Briner A.E."/>
            <person name="Felis G.E."/>
            <person name="de Vos W.M."/>
            <person name="Barrangou R."/>
            <person name="Klaenhammer T.R."/>
            <person name="Caufield P.W."/>
            <person name="Cui Y."/>
            <person name="Zhang H."/>
            <person name="O'Toole P.W."/>
        </authorList>
    </citation>
    <scope>NUCLEOTIDE SEQUENCE [LARGE SCALE GENOMIC DNA]</scope>
    <source>
        <strain evidence="5 6">DSM 15833</strain>
    </source>
</reference>
<dbReference type="PIRSF" id="PIRSF002070">
    <property type="entry name" value="SSB"/>
    <property type="match status" value="1"/>
</dbReference>
<sequence>MSFNVNTVTLAGRITKEIQLQQSQNGTVFTRVGIATDGRKRKDGKTPTNFIYVTVFGQSANFLAQYAKKGTTIWLEARLEQNVWTDQQTGQQRSRLEVLSNNVQIVHNAQGVQQSQVAPQQFNQAPVQQAYTQPQAAPQQFNQAPVQQAYTQGQAPVQPQTMEQTTVNSTDVPF</sequence>
<dbReference type="InterPro" id="IPR000424">
    <property type="entry name" value="Primosome_PriB/ssb"/>
</dbReference>
<evidence type="ECO:0000256" key="2">
    <source>
        <dbReference type="PIRNR" id="PIRNR002070"/>
    </source>
</evidence>
<dbReference type="PANTHER" id="PTHR10302">
    <property type="entry name" value="SINGLE-STRANDED DNA-BINDING PROTEIN"/>
    <property type="match status" value="1"/>
</dbReference>
<dbReference type="InterPro" id="IPR012340">
    <property type="entry name" value="NA-bd_OB-fold"/>
</dbReference>
<dbReference type="OrthoDB" id="9809878at2"/>
<gene>
    <name evidence="5" type="ORF">FC36_GL000249</name>
</gene>
<dbReference type="STRING" id="1423740.FC36_GL000249"/>
<dbReference type="PATRIC" id="fig|1423740.3.peg.268"/>